<protein>
    <submittedName>
        <fullName evidence="1">Uncharacterized protein</fullName>
    </submittedName>
</protein>
<name>A0AAD1UUS1_EUPCR</name>
<gene>
    <name evidence="1" type="ORF">ECRASSUSDP1_LOCUS13784</name>
</gene>
<accession>A0AAD1UUS1</accession>
<organism evidence="1 2">
    <name type="scientific">Euplotes crassus</name>
    <dbReference type="NCBI Taxonomy" id="5936"/>
    <lineage>
        <taxon>Eukaryota</taxon>
        <taxon>Sar</taxon>
        <taxon>Alveolata</taxon>
        <taxon>Ciliophora</taxon>
        <taxon>Intramacronucleata</taxon>
        <taxon>Spirotrichea</taxon>
        <taxon>Hypotrichia</taxon>
        <taxon>Euplotida</taxon>
        <taxon>Euplotidae</taxon>
        <taxon>Moneuplotes</taxon>
    </lineage>
</organism>
<dbReference type="EMBL" id="CAMPGE010013741">
    <property type="protein sequence ID" value="CAI2372454.1"/>
    <property type="molecule type" value="Genomic_DNA"/>
</dbReference>
<dbReference type="PANTHER" id="PTHR40430">
    <property type="entry name" value="T. BRUCEI SPP.-SPECIFIC PROTEIN"/>
    <property type="match status" value="1"/>
</dbReference>
<dbReference type="PANTHER" id="PTHR40430:SF1">
    <property type="entry name" value="T. BRUCEI SPP.-SPECIFIC PROTEIN"/>
    <property type="match status" value="1"/>
</dbReference>
<keyword evidence="2" id="KW-1185">Reference proteome</keyword>
<dbReference type="AlphaFoldDB" id="A0AAD1UUS1"/>
<proteinExistence type="predicted"/>
<reference evidence="1" key="1">
    <citation type="submission" date="2023-07" db="EMBL/GenBank/DDBJ databases">
        <authorList>
            <consortium name="AG Swart"/>
            <person name="Singh M."/>
            <person name="Singh A."/>
            <person name="Seah K."/>
            <person name="Emmerich C."/>
        </authorList>
    </citation>
    <scope>NUCLEOTIDE SEQUENCE</scope>
    <source>
        <strain evidence="1">DP1</strain>
    </source>
</reference>
<sequence>MSDFNNNINGYLGPFTEDPFSARTGVEEGANHFETPIFTSMLYDFTNKEKDLVQKCWRVGNFHSLRDLPAHIAPSKVMKSYQEKQDIAHLPHRPRVTALSDGGYFSRFEWQPESYDDYIDKEKGERESHKEIIEKLHKDKKFVAGAAYAPLKYEDQFQISDKKVSKSEIVPKDPFFSDNDPYEATIEEVLKNKWMEEAKRLHGEFHAGSKESINKKAKRNLLGNMVAKIKKTILEDWQEINFVIGTNPEEFIEIKFDGQTVDTTKGLHAYMNTLLHNDEEIMNYNLRRIIHYWGYKEGQFIYYMLAPVWVKTKVNDIMNFYKKGELRGDSSFDSFSVSEEKFDKKLANRAQEKKPTLYSREIAP</sequence>
<dbReference type="Proteomes" id="UP001295684">
    <property type="component" value="Unassembled WGS sequence"/>
</dbReference>
<evidence type="ECO:0000313" key="2">
    <source>
        <dbReference type="Proteomes" id="UP001295684"/>
    </source>
</evidence>
<evidence type="ECO:0000313" key="1">
    <source>
        <dbReference type="EMBL" id="CAI2372454.1"/>
    </source>
</evidence>
<comment type="caution">
    <text evidence="1">The sequence shown here is derived from an EMBL/GenBank/DDBJ whole genome shotgun (WGS) entry which is preliminary data.</text>
</comment>